<keyword evidence="1" id="KW-0472">Membrane</keyword>
<dbReference type="PANTHER" id="PTHR15887">
    <property type="entry name" value="TRANSMEMBRANE PROTEIN 69"/>
    <property type="match status" value="1"/>
</dbReference>
<keyword evidence="1" id="KW-1133">Transmembrane helix</keyword>
<dbReference type="AlphaFoldDB" id="A0A2P6VGD7"/>
<organism evidence="2 3">
    <name type="scientific">Micractinium conductrix</name>
    <dbReference type="NCBI Taxonomy" id="554055"/>
    <lineage>
        <taxon>Eukaryota</taxon>
        <taxon>Viridiplantae</taxon>
        <taxon>Chlorophyta</taxon>
        <taxon>core chlorophytes</taxon>
        <taxon>Trebouxiophyceae</taxon>
        <taxon>Chlorellales</taxon>
        <taxon>Chlorellaceae</taxon>
        <taxon>Chlorella clade</taxon>
        <taxon>Micractinium</taxon>
    </lineage>
</organism>
<feature type="transmembrane region" description="Helical" evidence="1">
    <location>
        <begin position="105"/>
        <end position="125"/>
    </location>
</feature>
<dbReference type="EMBL" id="LHPF02000008">
    <property type="protein sequence ID" value="PSC73137.1"/>
    <property type="molecule type" value="Genomic_DNA"/>
</dbReference>
<feature type="transmembrane region" description="Helical" evidence="1">
    <location>
        <begin position="227"/>
        <end position="248"/>
    </location>
</feature>
<dbReference type="OrthoDB" id="194289at2759"/>
<gene>
    <name evidence="2" type="ORF">C2E20_3631</name>
</gene>
<dbReference type="STRING" id="554055.A0A2P6VGD7"/>
<evidence type="ECO:0000256" key="1">
    <source>
        <dbReference type="SAM" id="Phobius"/>
    </source>
</evidence>
<proteinExistence type="predicted"/>
<name>A0A2P6VGD7_9CHLO</name>
<reference evidence="2 3" key="1">
    <citation type="journal article" date="2018" name="Plant J.">
        <title>Genome sequences of Chlorella sorokiniana UTEX 1602 and Micractinium conductrix SAG 241.80: implications to maltose excretion by a green alga.</title>
        <authorList>
            <person name="Arriola M.B."/>
            <person name="Velmurugan N."/>
            <person name="Zhang Y."/>
            <person name="Plunkett M.H."/>
            <person name="Hondzo H."/>
            <person name="Barney B.M."/>
        </authorList>
    </citation>
    <scope>NUCLEOTIDE SEQUENCE [LARGE SCALE GENOMIC DNA]</scope>
    <source>
        <strain evidence="2 3">SAG 241.80</strain>
    </source>
</reference>
<dbReference type="Proteomes" id="UP000239649">
    <property type="component" value="Unassembled WGS sequence"/>
</dbReference>
<comment type="caution">
    <text evidence="2">The sequence shown here is derived from an EMBL/GenBank/DDBJ whole genome shotgun (WGS) entry which is preliminary data.</text>
</comment>
<keyword evidence="1" id="KW-0812">Transmembrane</keyword>
<feature type="transmembrane region" description="Helical" evidence="1">
    <location>
        <begin position="179"/>
        <end position="207"/>
    </location>
</feature>
<evidence type="ECO:0000313" key="3">
    <source>
        <dbReference type="Proteomes" id="UP000239649"/>
    </source>
</evidence>
<feature type="transmembrane region" description="Helical" evidence="1">
    <location>
        <begin position="145"/>
        <end position="167"/>
    </location>
</feature>
<sequence>MLRRAAGVLARQQAALQEALGGTGPAPAWRALQQTRAVHLSATAQLADAGKPVGESAQSTAAQEAAAQAAHQQGATESVVFGAIARAAAAANAKPASGVPGITRFLGFAGALPFWVFSPAVAPHLPLDLLLDVHMLSNPGLLQVGYGATILSFLGGVHWGLAMTNVGGTLGFKMAEQRFIWSVLPCLMAWPTIAMPVPHAAGVQAALLGAVYLVDKSWAGRGLLPPWYIRMRLPLTLLAASGLVLTAATS</sequence>
<dbReference type="InterPro" id="IPR021836">
    <property type="entry name" value="DUF3429"/>
</dbReference>
<dbReference type="Pfam" id="PF11911">
    <property type="entry name" value="DUF3429"/>
    <property type="match status" value="1"/>
</dbReference>
<accession>A0A2P6VGD7</accession>
<protein>
    <submittedName>
        <fullName evidence="2">Conserved membrane</fullName>
    </submittedName>
</protein>
<evidence type="ECO:0000313" key="2">
    <source>
        <dbReference type="EMBL" id="PSC73137.1"/>
    </source>
</evidence>
<keyword evidence="3" id="KW-1185">Reference proteome</keyword>
<dbReference type="PANTHER" id="PTHR15887:SF1">
    <property type="entry name" value="TRANSMEMBRANE PROTEIN 69"/>
    <property type="match status" value="1"/>
</dbReference>